<dbReference type="Pfam" id="PF00440">
    <property type="entry name" value="TetR_N"/>
    <property type="match status" value="1"/>
</dbReference>
<dbReference type="EMBL" id="VOHM01000032">
    <property type="protein sequence ID" value="TWT20994.1"/>
    <property type="molecule type" value="Genomic_DNA"/>
</dbReference>
<dbReference type="PANTHER" id="PTHR30055:SF151">
    <property type="entry name" value="TRANSCRIPTIONAL REGULATORY PROTEIN"/>
    <property type="match status" value="1"/>
</dbReference>
<reference evidence="6 7" key="1">
    <citation type="submission" date="2019-08" db="EMBL/GenBank/DDBJ databases">
        <authorList>
            <person name="Lei W."/>
        </authorList>
    </citation>
    <scope>NUCLEOTIDE SEQUENCE [LARGE SCALE GENOMIC DNA]</scope>
    <source>
        <strain evidence="6 7">CCUG 58627</strain>
    </source>
</reference>
<dbReference type="Proteomes" id="UP000320791">
    <property type="component" value="Unassembled WGS sequence"/>
</dbReference>
<dbReference type="GO" id="GO:0000976">
    <property type="term" value="F:transcription cis-regulatory region binding"/>
    <property type="evidence" value="ECO:0007669"/>
    <property type="project" value="TreeGrafter"/>
</dbReference>
<organism evidence="6 7">
    <name type="scientific">Corynebacterium canis</name>
    <dbReference type="NCBI Taxonomy" id="679663"/>
    <lineage>
        <taxon>Bacteria</taxon>
        <taxon>Bacillati</taxon>
        <taxon>Actinomycetota</taxon>
        <taxon>Actinomycetes</taxon>
        <taxon>Mycobacteriales</taxon>
        <taxon>Corynebacteriaceae</taxon>
        <taxon>Corynebacterium</taxon>
    </lineage>
</organism>
<dbReference type="Gene3D" id="1.10.357.10">
    <property type="entry name" value="Tetracycline Repressor, domain 2"/>
    <property type="match status" value="1"/>
</dbReference>
<dbReference type="PANTHER" id="PTHR30055">
    <property type="entry name" value="HTH-TYPE TRANSCRIPTIONAL REGULATOR RUTR"/>
    <property type="match status" value="1"/>
</dbReference>
<evidence type="ECO:0000256" key="4">
    <source>
        <dbReference type="PROSITE-ProRule" id="PRU00335"/>
    </source>
</evidence>
<name>A0A5C5U4U1_9CORY</name>
<dbReference type="InterPro" id="IPR050109">
    <property type="entry name" value="HTH-type_TetR-like_transc_reg"/>
</dbReference>
<keyword evidence="2 4" id="KW-0238">DNA-binding</keyword>
<keyword evidence="7" id="KW-1185">Reference proteome</keyword>
<comment type="caution">
    <text evidence="6">The sequence shown here is derived from an EMBL/GenBank/DDBJ whole genome shotgun (WGS) entry which is preliminary data.</text>
</comment>
<evidence type="ECO:0000256" key="2">
    <source>
        <dbReference type="ARBA" id="ARBA00023125"/>
    </source>
</evidence>
<feature type="domain" description="HTH tetR-type" evidence="5">
    <location>
        <begin position="13"/>
        <end position="73"/>
    </location>
</feature>
<dbReference type="PROSITE" id="PS50977">
    <property type="entry name" value="HTH_TETR_2"/>
    <property type="match status" value="1"/>
</dbReference>
<dbReference type="InterPro" id="IPR001647">
    <property type="entry name" value="HTH_TetR"/>
</dbReference>
<dbReference type="RefSeq" id="WP_146325475.1">
    <property type="nucleotide sequence ID" value="NZ_BAABLR010000062.1"/>
</dbReference>
<evidence type="ECO:0000259" key="5">
    <source>
        <dbReference type="PROSITE" id="PS50977"/>
    </source>
</evidence>
<accession>A0A5C5U4U1</accession>
<feature type="DNA-binding region" description="H-T-H motif" evidence="4">
    <location>
        <begin position="36"/>
        <end position="55"/>
    </location>
</feature>
<dbReference type="InterPro" id="IPR036271">
    <property type="entry name" value="Tet_transcr_reg_TetR-rel_C_sf"/>
</dbReference>
<dbReference type="GO" id="GO:0003700">
    <property type="term" value="F:DNA-binding transcription factor activity"/>
    <property type="evidence" value="ECO:0007669"/>
    <property type="project" value="TreeGrafter"/>
</dbReference>
<keyword evidence="1" id="KW-0805">Transcription regulation</keyword>
<dbReference type="SUPFAM" id="SSF48498">
    <property type="entry name" value="Tetracyclin repressor-like, C-terminal domain"/>
    <property type="match status" value="1"/>
</dbReference>
<evidence type="ECO:0000256" key="1">
    <source>
        <dbReference type="ARBA" id="ARBA00023015"/>
    </source>
</evidence>
<evidence type="ECO:0000313" key="6">
    <source>
        <dbReference type="EMBL" id="TWT20994.1"/>
    </source>
</evidence>
<dbReference type="SUPFAM" id="SSF46689">
    <property type="entry name" value="Homeodomain-like"/>
    <property type="match status" value="1"/>
</dbReference>
<protein>
    <submittedName>
        <fullName evidence="6">TetR/AcrR family transcriptional regulator</fullName>
    </submittedName>
</protein>
<gene>
    <name evidence="6" type="ORF">FRX94_11435</name>
</gene>
<dbReference type="InterPro" id="IPR009057">
    <property type="entry name" value="Homeodomain-like_sf"/>
</dbReference>
<proteinExistence type="predicted"/>
<evidence type="ECO:0000256" key="3">
    <source>
        <dbReference type="ARBA" id="ARBA00023163"/>
    </source>
</evidence>
<sequence length="253" mass="27927">MSTHRGRTSKRAGLSTERITAKAVELTEQHGLDGWSIRNIAKTLDVAPSVIYHYFPKKDELCDAVVNAVTASVPLPDDDLDWKAWFTALLQNYYPVYVRYHGITDRLSRGVFSEAFLPIIDRASTKLLEAGFGAMMPLAYSMIFNVASSTISSHNHRVATRPEDRQSLSSMIERIRPMAKESEGVTYLLNQLYLPLQEEPADIPISKQYFDLTLEVLLDGIERTLLPRAQGISEPLIAQGDGGSGPASAASAS</sequence>
<keyword evidence="3" id="KW-0804">Transcription</keyword>
<dbReference type="AlphaFoldDB" id="A0A5C5U4U1"/>
<dbReference type="OrthoDB" id="3819648at2"/>
<evidence type="ECO:0000313" key="7">
    <source>
        <dbReference type="Proteomes" id="UP000320791"/>
    </source>
</evidence>